<sequence>MAGRSDTRIRKIIAGTVGNTLEWYDFAVYGYLAPILAQQFFPSDDPTVSLISTFGVFAAGFLMRPIGSLLLGHIADKTGRSRALLLSVALMAIPTTLIAFLPTYDQIGIAAPVLLTLLRLLQGLSVGGEYTGSTVYLYEIAPPKRRCFTVSWALVGATFGILLGSGVAALATGLLPADDLGSWGWRIPFAFGLLVGLTGFMIRSGTKAEERDQPPSSHDPVSAPVGEVLRNHRPALLRTIACNILNGVGFYLTFVYLTSYLVDYVKFTESRALTINTSVMVVFMLLLPIVGYLADRIDRRTILLFGSGGVALFALPMFWLVHHPDPVMVILGQLGMAVILTAFFAPLMAAMVGQFPVSVRVTGYSIGYNIPLALFGGTAPLFATYLIDKTHLQLAPAFYMIAAGLLAFVVIWFMPSEDGSISQDEEAEPAPT</sequence>
<dbReference type="PROSITE" id="PS50850">
    <property type="entry name" value="MFS"/>
    <property type="match status" value="1"/>
</dbReference>
<keyword evidence="8 9" id="KW-0472">Membrane</keyword>
<evidence type="ECO:0000256" key="3">
    <source>
        <dbReference type="ARBA" id="ARBA00022448"/>
    </source>
</evidence>
<feature type="transmembrane region" description="Helical" evidence="9">
    <location>
        <begin position="107"/>
        <end position="126"/>
    </location>
</feature>
<evidence type="ECO:0000256" key="2">
    <source>
        <dbReference type="ARBA" id="ARBA00008240"/>
    </source>
</evidence>
<dbReference type="AlphaFoldDB" id="A0A0M6Y1X2"/>
<dbReference type="KEGG" id="lagg:B0E33_19380"/>
<dbReference type="Proteomes" id="UP000048926">
    <property type="component" value="Unassembled WGS sequence"/>
</dbReference>
<keyword evidence="3" id="KW-0813">Transport</keyword>
<dbReference type="PANTHER" id="PTHR43528">
    <property type="entry name" value="ALPHA-KETOGLUTARATE PERMEASE"/>
    <property type="match status" value="1"/>
</dbReference>
<evidence type="ECO:0000313" key="12">
    <source>
        <dbReference type="Proteomes" id="UP000048926"/>
    </source>
</evidence>
<feature type="transmembrane region" description="Helical" evidence="9">
    <location>
        <begin position="47"/>
        <end position="71"/>
    </location>
</feature>
<dbReference type="InterPro" id="IPR051084">
    <property type="entry name" value="H+-coupled_symporters"/>
</dbReference>
<feature type="transmembrane region" description="Helical" evidence="9">
    <location>
        <begin position="21"/>
        <end position="41"/>
    </location>
</feature>
<dbReference type="PANTHER" id="PTHR43528:SF1">
    <property type="entry name" value="ALPHA-KETOGLUTARATE PERMEASE"/>
    <property type="match status" value="1"/>
</dbReference>
<dbReference type="EMBL" id="CXST01000001">
    <property type="protein sequence ID" value="CTQ43678.1"/>
    <property type="molecule type" value="Genomic_DNA"/>
</dbReference>
<dbReference type="InterPro" id="IPR036259">
    <property type="entry name" value="MFS_trans_sf"/>
</dbReference>
<feature type="transmembrane region" description="Helical" evidence="9">
    <location>
        <begin position="147"/>
        <end position="171"/>
    </location>
</feature>
<dbReference type="SUPFAM" id="SSF103473">
    <property type="entry name" value="MFS general substrate transporter"/>
    <property type="match status" value="1"/>
</dbReference>
<comment type="similarity">
    <text evidence="2">Belongs to the major facilitator superfamily. Metabolite:H+ Symporter (MHS) family (TC 2.A.1.6) family.</text>
</comment>
<accession>A0A0M6Y1X2</accession>
<organism evidence="11 12">
    <name type="scientific">Roseibium aggregatum</name>
    <dbReference type="NCBI Taxonomy" id="187304"/>
    <lineage>
        <taxon>Bacteria</taxon>
        <taxon>Pseudomonadati</taxon>
        <taxon>Pseudomonadota</taxon>
        <taxon>Alphaproteobacteria</taxon>
        <taxon>Hyphomicrobiales</taxon>
        <taxon>Stappiaceae</taxon>
        <taxon>Roseibium</taxon>
    </lineage>
</organism>
<feature type="domain" description="Major facilitator superfamily (MFS) profile" evidence="10">
    <location>
        <begin position="11"/>
        <end position="419"/>
    </location>
</feature>
<evidence type="ECO:0000256" key="5">
    <source>
        <dbReference type="ARBA" id="ARBA00022692"/>
    </source>
</evidence>
<feature type="transmembrane region" description="Helical" evidence="9">
    <location>
        <begin position="273"/>
        <end position="294"/>
    </location>
</feature>
<dbReference type="RefSeq" id="WP_022998104.1">
    <property type="nucleotide sequence ID" value="NZ_CP045617.1"/>
</dbReference>
<dbReference type="FunFam" id="1.20.1250.20:FF:000001">
    <property type="entry name" value="Dicarboxylate MFS transporter"/>
    <property type="match status" value="1"/>
</dbReference>
<evidence type="ECO:0000256" key="6">
    <source>
        <dbReference type="ARBA" id="ARBA00022847"/>
    </source>
</evidence>
<evidence type="ECO:0000256" key="8">
    <source>
        <dbReference type="ARBA" id="ARBA00023136"/>
    </source>
</evidence>
<feature type="transmembrane region" description="Helical" evidence="9">
    <location>
        <begin position="83"/>
        <end position="101"/>
    </location>
</feature>
<name>A0A0M6Y1X2_9HYPH</name>
<dbReference type="OrthoDB" id="9783227at2"/>
<evidence type="ECO:0000259" key="10">
    <source>
        <dbReference type="PROSITE" id="PS50850"/>
    </source>
</evidence>
<dbReference type="Pfam" id="PF07690">
    <property type="entry name" value="MFS_1"/>
    <property type="match status" value="1"/>
</dbReference>
<evidence type="ECO:0000256" key="4">
    <source>
        <dbReference type="ARBA" id="ARBA00022475"/>
    </source>
</evidence>
<evidence type="ECO:0000256" key="7">
    <source>
        <dbReference type="ARBA" id="ARBA00022989"/>
    </source>
</evidence>
<proteinExistence type="inferred from homology"/>
<keyword evidence="5 9" id="KW-0812">Transmembrane</keyword>
<dbReference type="STRING" id="187304.B0E33_19380"/>
<feature type="transmembrane region" description="Helical" evidence="9">
    <location>
        <begin position="240"/>
        <end position="261"/>
    </location>
</feature>
<dbReference type="GO" id="GO:0015293">
    <property type="term" value="F:symporter activity"/>
    <property type="evidence" value="ECO:0007669"/>
    <property type="project" value="UniProtKB-KW"/>
</dbReference>
<keyword evidence="7 9" id="KW-1133">Transmembrane helix</keyword>
<dbReference type="Gene3D" id="1.20.1250.20">
    <property type="entry name" value="MFS general substrate transporter like domains"/>
    <property type="match status" value="2"/>
</dbReference>
<reference evidence="12" key="1">
    <citation type="submission" date="2015-07" db="EMBL/GenBank/DDBJ databases">
        <authorList>
            <person name="Rodrigo-Torres Lidia"/>
            <person name="Arahal R.David."/>
        </authorList>
    </citation>
    <scope>NUCLEOTIDE SEQUENCE [LARGE SCALE GENOMIC DNA]</scope>
    <source>
        <strain evidence="12">CECT 4801</strain>
    </source>
</reference>
<dbReference type="GO" id="GO:0005886">
    <property type="term" value="C:plasma membrane"/>
    <property type="evidence" value="ECO:0007669"/>
    <property type="project" value="UniProtKB-SubCell"/>
</dbReference>
<gene>
    <name evidence="11" type="primary">proP</name>
    <name evidence="11" type="ORF">LAL4801_02118</name>
</gene>
<comment type="subcellular location">
    <subcellularLocation>
        <location evidence="1">Cell membrane</location>
        <topology evidence="1">Multi-pass membrane protein</topology>
    </subcellularLocation>
</comment>
<dbReference type="PROSITE" id="PS00217">
    <property type="entry name" value="SUGAR_TRANSPORT_2"/>
    <property type="match status" value="1"/>
</dbReference>
<keyword evidence="4" id="KW-1003">Cell membrane</keyword>
<dbReference type="InterPro" id="IPR011701">
    <property type="entry name" value="MFS"/>
</dbReference>
<dbReference type="InterPro" id="IPR005829">
    <property type="entry name" value="Sugar_transporter_CS"/>
</dbReference>
<keyword evidence="6" id="KW-0769">Symport</keyword>
<evidence type="ECO:0000256" key="9">
    <source>
        <dbReference type="SAM" id="Phobius"/>
    </source>
</evidence>
<evidence type="ECO:0000313" key="11">
    <source>
        <dbReference type="EMBL" id="CTQ43678.1"/>
    </source>
</evidence>
<feature type="transmembrane region" description="Helical" evidence="9">
    <location>
        <begin position="327"/>
        <end position="352"/>
    </location>
</feature>
<protein>
    <submittedName>
        <fullName evidence="11">Proline porter II</fullName>
    </submittedName>
</protein>
<feature type="transmembrane region" description="Helical" evidence="9">
    <location>
        <begin position="183"/>
        <end position="202"/>
    </location>
</feature>
<feature type="transmembrane region" description="Helical" evidence="9">
    <location>
        <begin position="301"/>
        <end position="321"/>
    </location>
</feature>
<evidence type="ECO:0000256" key="1">
    <source>
        <dbReference type="ARBA" id="ARBA00004651"/>
    </source>
</evidence>
<keyword evidence="12" id="KW-1185">Reference proteome</keyword>
<feature type="transmembrane region" description="Helical" evidence="9">
    <location>
        <begin position="393"/>
        <end position="414"/>
    </location>
</feature>
<feature type="transmembrane region" description="Helical" evidence="9">
    <location>
        <begin position="364"/>
        <end position="387"/>
    </location>
</feature>
<dbReference type="InterPro" id="IPR020846">
    <property type="entry name" value="MFS_dom"/>
</dbReference>